<evidence type="ECO:0000313" key="2">
    <source>
        <dbReference type="Proteomes" id="UP000663823"/>
    </source>
</evidence>
<sequence length="77" mass="9199">IKIINNNDYFYFNGCERVDWLLRNILSEHVIEPLHQLGGTYSCNHPYVDVLFASLVYFIMLRINNNMKEKILCENFK</sequence>
<comment type="caution">
    <text evidence="1">The sequence shown here is derived from an EMBL/GenBank/DDBJ whole genome shotgun (WGS) entry which is preliminary data.</text>
</comment>
<reference evidence="1" key="1">
    <citation type="submission" date="2021-02" db="EMBL/GenBank/DDBJ databases">
        <authorList>
            <person name="Nowell W R."/>
        </authorList>
    </citation>
    <scope>NUCLEOTIDE SEQUENCE</scope>
</reference>
<evidence type="ECO:0000313" key="1">
    <source>
        <dbReference type="EMBL" id="CAF4293510.1"/>
    </source>
</evidence>
<organism evidence="1 2">
    <name type="scientific">Rotaria sordida</name>
    <dbReference type="NCBI Taxonomy" id="392033"/>
    <lineage>
        <taxon>Eukaryota</taxon>
        <taxon>Metazoa</taxon>
        <taxon>Spiralia</taxon>
        <taxon>Gnathifera</taxon>
        <taxon>Rotifera</taxon>
        <taxon>Eurotatoria</taxon>
        <taxon>Bdelloidea</taxon>
        <taxon>Philodinida</taxon>
        <taxon>Philodinidae</taxon>
        <taxon>Rotaria</taxon>
    </lineage>
</organism>
<dbReference type="Proteomes" id="UP000663823">
    <property type="component" value="Unassembled WGS sequence"/>
</dbReference>
<dbReference type="AlphaFoldDB" id="A0A820HBU8"/>
<gene>
    <name evidence="1" type="ORF">OTI717_LOCUS41809</name>
</gene>
<protein>
    <submittedName>
        <fullName evidence="1">Uncharacterized protein</fullName>
    </submittedName>
</protein>
<accession>A0A820HBU8</accession>
<name>A0A820HBU8_9BILA</name>
<feature type="non-terminal residue" evidence="1">
    <location>
        <position position="1"/>
    </location>
</feature>
<dbReference type="EMBL" id="CAJOAX010044796">
    <property type="protein sequence ID" value="CAF4293510.1"/>
    <property type="molecule type" value="Genomic_DNA"/>
</dbReference>
<proteinExistence type="predicted"/>